<organism evidence="1 2">
    <name type="scientific">Hexamita inflata</name>
    <dbReference type="NCBI Taxonomy" id="28002"/>
    <lineage>
        <taxon>Eukaryota</taxon>
        <taxon>Metamonada</taxon>
        <taxon>Diplomonadida</taxon>
        <taxon>Hexamitidae</taxon>
        <taxon>Hexamitinae</taxon>
        <taxon>Hexamita</taxon>
    </lineage>
</organism>
<dbReference type="EMBL" id="CAXDID020000062">
    <property type="protein sequence ID" value="CAL6010770.1"/>
    <property type="molecule type" value="Genomic_DNA"/>
</dbReference>
<comment type="caution">
    <text evidence="1">The sequence shown here is derived from an EMBL/GenBank/DDBJ whole genome shotgun (WGS) entry which is preliminary data.</text>
</comment>
<accession>A0ABP1I782</accession>
<name>A0ABP1I782_9EUKA</name>
<gene>
    <name evidence="1" type="ORF">HINF_LOCUS22243</name>
</gene>
<sequence>MKNLQYLRAECNLISYFSSLEKHKNFNNVNEYGLRCFDLPHQTNPSKEERCRAKKFNHIEGPNIQLRQSKNKRKHLQTVSNYFKQKLNAIINNTNHFQFTTSAAQLFEQIDQAVSQ</sequence>
<evidence type="ECO:0000313" key="2">
    <source>
        <dbReference type="Proteomes" id="UP001642409"/>
    </source>
</evidence>
<dbReference type="Proteomes" id="UP001642409">
    <property type="component" value="Unassembled WGS sequence"/>
</dbReference>
<proteinExistence type="predicted"/>
<reference evidence="1 2" key="1">
    <citation type="submission" date="2024-07" db="EMBL/GenBank/DDBJ databases">
        <authorList>
            <person name="Akdeniz Z."/>
        </authorList>
    </citation>
    <scope>NUCLEOTIDE SEQUENCE [LARGE SCALE GENOMIC DNA]</scope>
</reference>
<protein>
    <submittedName>
        <fullName evidence="1">Hypothetical_protein</fullName>
    </submittedName>
</protein>
<keyword evidence="2" id="KW-1185">Reference proteome</keyword>
<evidence type="ECO:0000313" key="1">
    <source>
        <dbReference type="EMBL" id="CAL6010770.1"/>
    </source>
</evidence>